<dbReference type="STRING" id="59926.EV02_0883"/>
<protein>
    <submittedName>
        <fullName evidence="2">NADH-plastoquinone oxidoreductase chain 5-like protein</fullName>
    </submittedName>
</protein>
<feature type="transmembrane region" description="Helical" evidence="1">
    <location>
        <begin position="42"/>
        <end position="61"/>
    </location>
</feature>
<dbReference type="EMBL" id="JNAS01000002">
    <property type="protein sequence ID" value="KGG08215.1"/>
    <property type="molecule type" value="Genomic_DNA"/>
</dbReference>
<dbReference type="eggNOG" id="COG1009">
    <property type="taxonomic scope" value="Bacteria"/>
</dbReference>
<organism evidence="2 3">
    <name type="scientific">Prochlorococcus marinus str. SB</name>
    <dbReference type="NCBI Taxonomy" id="59926"/>
    <lineage>
        <taxon>Bacteria</taxon>
        <taxon>Bacillati</taxon>
        <taxon>Cyanobacteriota</taxon>
        <taxon>Cyanophyceae</taxon>
        <taxon>Synechococcales</taxon>
        <taxon>Prochlorococcaceae</taxon>
        <taxon>Prochlorococcus</taxon>
    </lineage>
</organism>
<comment type="caution">
    <text evidence="2">The sequence shown here is derived from an EMBL/GenBank/DDBJ whole genome shotgun (WGS) entry which is preliminary data.</text>
</comment>
<keyword evidence="1" id="KW-0472">Membrane</keyword>
<feature type="transmembrane region" description="Helical" evidence="1">
    <location>
        <begin position="93"/>
        <end position="110"/>
    </location>
</feature>
<accession>A0A0A2B5Y8</accession>
<evidence type="ECO:0000256" key="1">
    <source>
        <dbReference type="SAM" id="Phobius"/>
    </source>
</evidence>
<dbReference type="AlphaFoldDB" id="A0A0A2B5Y8"/>
<evidence type="ECO:0000313" key="3">
    <source>
        <dbReference type="Proteomes" id="UP000030345"/>
    </source>
</evidence>
<reference evidence="3" key="1">
    <citation type="journal article" date="2014" name="Sci. Data">
        <title>Genomes of diverse isolates of the marine cyanobacterium Prochlorococcus.</title>
        <authorList>
            <person name="Biller S."/>
            <person name="Berube P."/>
            <person name="Thompson J."/>
            <person name="Kelly L."/>
            <person name="Roggensack S."/>
            <person name="Awad L."/>
            <person name="Roache-Johnson K."/>
            <person name="Ding H."/>
            <person name="Giovannoni S.J."/>
            <person name="Moore L.R."/>
            <person name="Chisholm S.W."/>
        </authorList>
    </citation>
    <scope>NUCLEOTIDE SEQUENCE [LARGE SCALE GENOMIC DNA]</scope>
    <source>
        <strain evidence="3">SB</strain>
    </source>
</reference>
<name>A0A0A2B5Y8_PROMR</name>
<gene>
    <name evidence="2" type="ORF">EV02_0883</name>
</gene>
<keyword evidence="1" id="KW-0812">Transmembrane</keyword>
<feature type="transmembrane region" description="Helical" evidence="1">
    <location>
        <begin position="12"/>
        <end position="30"/>
    </location>
</feature>
<keyword evidence="1" id="KW-1133">Transmembrane helix</keyword>
<evidence type="ECO:0000313" key="2">
    <source>
        <dbReference type="EMBL" id="KGG08215.1"/>
    </source>
</evidence>
<sequence length="145" mass="16398">MVGNFINTTTLIPLIPLVTSLLIFILLVSFNRTLNRLTKPVTALVALSLLSSAFISLFDYFKKIEEELVLSEFLKFFEEKNLVIHLNLVNEKIIIFFSLITLLIIGISFYKLPRKKGYVSLMISLGLISSLVMLSILLIDFSALI</sequence>
<dbReference type="Proteomes" id="UP000030345">
    <property type="component" value="Unassembled WGS sequence"/>
</dbReference>
<proteinExistence type="predicted"/>
<feature type="transmembrane region" description="Helical" evidence="1">
    <location>
        <begin position="117"/>
        <end position="139"/>
    </location>
</feature>